<gene>
    <name evidence="2" type="ORF">C8A00DRAFT_34870</name>
</gene>
<keyword evidence="1" id="KW-0732">Signal</keyword>
<evidence type="ECO:0000313" key="2">
    <source>
        <dbReference type="EMBL" id="KAK4152455.1"/>
    </source>
</evidence>
<reference evidence="2" key="1">
    <citation type="journal article" date="2023" name="Mol. Phylogenet. Evol.">
        <title>Genome-scale phylogeny and comparative genomics of the fungal order Sordariales.</title>
        <authorList>
            <person name="Hensen N."/>
            <person name="Bonometti L."/>
            <person name="Westerberg I."/>
            <person name="Brannstrom I.O."/>
            <person name="Guillou S."/>
            <person name="Cros-Aarteil S."/>
            <person name="Calhoun S."/>
            <person name="Haridas S."/>
            <person name="Kuo A."/>
            <person name="Mondo S."/>
            <person name="Pangilinan J."/>
            <person name="Riley R."/>
            <person name="LaButti K."/>
            <person name="Andreopoulos B."/>
            <person name="Lipzen A."/>
            <person name="Chen C."/>
            <person name="Yan M."/>
            <person name="Daum C."/>
            <person name="Ng V."/>
            <person name="Clum A."/>
            <person name="Steindorff A."/>
            <person name="Ohm R.A."/>
            <person name="Martin F."/>
            <person name="Silar P."/>
            <person name="Natvig D.O."/>
            <person name="Lalanne C."/>
            <person name="Gautier V."/>
            <person name="Ament-Velasquez S.L."/>
            <person name="Kruys A."/>
            <person name="Hutchinson M.I."/>
            <person name="Powell A.J."/>
            <person name="Barry K."/>
            <person name="Miller A.N."/>
            <person name="Grigoriev I.V."/>
            <person name="Debuchy R."/>
            <person name="Gladieux P."/>
            <person name="Hiltunen Thoren M."/>
            <person name="Johannesson H."/>
        </authorList>
    </citation>
    <scope>NUCLEOTIDE SEQUENCE</scope>
    <source>
        <strain evidence="2">CBS 538.74</strain>
    </source>
</reference>
<keyword evidence="3" id="KW-1185">Reference proteome</keyword>
<protein>
    <submittedName>
        <fullName evidence="2">Uncharacterized protein</fullName>
    </submittedName>
</protein>
<proteinExistence type="predicted"/>
<feature type="chain" id="PRO_5042866227" evidence="1">
    <location>
        <begin position="17"/>
        <end position="76"/>
    </location>
</feature>
<dbReference type="Proteomes" id="UP001302745">
    <property type="component" value="Unassembled WGS sequence"/>
</dbReference>
<organism evidence="2 3">
    <name type="scientific">Chaetomidium leptoderma</name>
    <dbReference type="NCBI Taxonomy" id="669021"/>
    <lineage>
        <taxon>Eukaryota</taxon>
        <taxon>Fungi</taxon>
        <taxon>Dikarya</taxon>
        <taxon>Ascomycota</taxon>
        <taxon>Pezizomycotina</taxon>
        <taxon>Sordariomycetes</taxon>
        <taxon>Sordariomycetidae</taxon>
        <taxon>Sordariales</taxon>
        <taxon>Chaetomiaceae</taxon>
        <taxon>Chaetomidium</taxon>
    </lineage>
</organism>
<evidence type="ECO:0000256" key="1">
    <source>
        <dbReference type="SAM" id="SignalP"/>
    </source>
</evidence>
<accession>A0AAN6VJH5</accession>
<evidence type="ECO:0000313" key="3">
    <source>
        <dbReference type="Proteomes" id="UP001302745"/>
    </source>
</evidence>
<name>A0AAN6VJH5_9PEZI</name>
<reference evidence="2" key="2">
    <citation type="submission" date="2023-05" db="EMBL/GenBank/DDBJ databases">
        <authorList>
            <consortium name="Lawrence Berkeley National Laboratory"/>
            <person name="Steindorff A."/>
            <person name="Hensen N."/>
            <person name="Bonometti L."/>
            <person name="Westerberg I."/>
            <person name="Brannstrom I.O."/>
            <person name="Guillou S."/>
            <person name="Cros-Aarteil S."/>
            <person name="Calhoun S."/>
            <person name="Haridas S."/>
            <person name="Kuo A."/>
            <person name="Mondo S."/>
            <person name="Pangilinan J."/>
            <person name="Riley R."/>
            <person name="Labutti K."/>
            <person name="Andreopoulos B."/>
            <person name="Lipzen A."/>
            <person name="Chen C."/>
            <person name="Yanf M."/>
            <person name="Daum C."/>
            <person name="Ng V."/>
            <person name="Clum A."/>
            <person name="Ohm R."/>
            <person name="Martin F."/>
            <person name="Silar P."/>
            <person name="Natvig D."/>
            <person name="Lalanne C."/>
            <person name="Gautier V."/>
            <person name="Ament-Velasquez S.L."/>
            <person name="Kruys A."/>
            <person name="Hutchinson M.I."/>
            <person name="Powell A.J."/>
            <person name="Barry K."/>
            <person name="Miller A.N."/>
            <person name="Grigoriev I.V."/>
            <person name="Debuchy R."/>
            <person name="Gladieux P."/>
            <person name="Thoren M.H."/>
            <person name="Johannesson H."/>
        </authorList>
    </citation>
    <scope>NUCLEOTIDE SEQUENCE</scope>
    <source>
        <strain evidence="2">CBS 538.74</strain>
    </source>
</reference>
<comment type="caution">
    <text evidence="2">The sequence shown here is derived from an EMBL/GenBank/DDBJ whole genome shotgun (WGS) entry which is preliminary data.</text>
</comment>
<dbReference type="AlphaFoldDB" id="A0AAN6VJH5"/>
<dbReference type="EMBL" id="MU856974">
    <property type="protein sequence ID" value="KAK4152455.1"/>
    <property type="molecule type" value="Genomic_DNA"/>
</dbReference>
<feature type="signal peptide" evidence="1">
    <location>
        <begin position="1"/>
        <end position="16"/>
    </location>
</feature>
<sequence>MRFVTVIAVLAGAASALPGPIPQPDAPATLEPRDCVNCLTYCCSTHGNCNYMNCAGSYCKTNAAGHSYCECTCRYG</sequence>